<keyword evidence="6 9" id="KW-1133">Transmembrane helix</keyword>
<keyword evidence="7 9" id="KW-0472">Membrane</keyword>
<dbReference type="EMBL" id="AMSG01000012">
    <property type="protein sequence ID" value="EKF54955.1"/>
    <property type="molecule type" value="Genomic_DNA"/>
</dbReference>
<dbReference type="eggNOG" id="COG2391">
    <property type="taxonomic scope" value="Bacteria"/>
</dbReference>
<evidence type="ECO:0000256" key="8">
    <source>
        <dbReference type="ARBA" id="ARBA00035655"/>
    </source>
</evidence>
<dbReference type="RefSeq" id="WP_008991758.1">
    <property type="nucleotide sequence ID" value="NZ_AMSG01000012.1"/>
</dbReference>
<evidence type="ECO:0000256" key="9">
    <source>
        <dbReference type="SAM" id="Phobius"/>
    </source>
</evidence>
<keyword evidence="4" id="KW-0997">Cell inner membrane</keyword>
<comment type="subcellular location">
    <subcellularLocation>
        <location evidence="1">Cell inner membrane</location>
        <topology evidence="1">Multi-pass membrane protein</topology>
    </subcellularLocation>
</comment>
<dbReference type="PATRIC" id="fig|555500.3.peg.1976"/>
<keyword evidence="5 9" id="KW-0812">Transmembrane</keyword>
<evidence type="ECO:0000256" key="5">
    <source>
        <dbReference type="ARBA" id="ARBA00022692"/>
    </source>
</evidence>
<keyword evidence="11" id="KW-1185">Reference proteome</keyword>
<keyword evidence="2" id="KW-0813">Transport</keyword>
<dbReference type="GO" id="GO:0005886">
    <property type="term" value="C:plasma membrane"/>
    <property type="evidence" value="ECO:0007669"/>
    <property type="project" value="UniProtKB-SubCell"/>
</dbReference>
<accession>K2PQY4</accession>
<dbReference type="InterPro" id="IPR007272">
    <property type="entry name" value="Sulf_transp_TsuA/YedE"/>
</dbReference>
<feature type="transmembrane region" description="Helical" evidence="9">
    <location>
        <begin position="163"/>
        <end position="184"/>
    </location>
</feature>
<keyword evidence="3" id="KW-1003">Cell membrane</keyword>
<name>K2PQY4_9FLAO</name>
<comment type="similarity">
    <text evidence="8">Belongs to the TsuA/YedE (TC 9.B.102) family.</text>
</comment>
<evidence type="ECO:0000256" key="4">
    <source>
        <dbReference type="ARBA" id="ARBA00022519"/>
    </source>
</evidence>
<comment type="caution">
    <text evidence="10">The sequence shown here is derived from an EMBL/GenBank/DDBJ whole genome shotgun (WGS) entry which is preliminary data.</text>
</comment>
<evidence type="ECO:0000256" key="1">
    <source>
        <dbReference type="ARBA" id="ARBA00004429"/>
    </source>
</evidence>
<feature type="transmembrane region" description="Helical" evidence="9">
    <location>
        <begin position="7"/>
        <end position="27"/>
    </location>
</feature>
<evidence type="ECO:0000256" key="6">
    <source>
        <dbReference type="ARBA" id="ARBA00022989"/>
    </source>
</evidence>
<evidence type="ECO:0000313" key="10">
    <source>
        <dbReference type="EMBL" id="EKF54955.1"/>
    </source>
</evidence>
<proteinExistence type="inferred from homology"/>
<dbReference type="Proteomes" id="UP000007364">
    <property type="component" value="Unassembled WGS sequence"/>
</dbReference>
<evidence type="ECO:0000256" key="7">
    <source>
        <dbReference type="ARBA" id="ARBA00023136"/>
    </source>
</evidence>
<dbReference type="STRING" id="555500.I215_09551"/>
<feature type="transmembrane region" description="Helical" evidence="9">
    <location>
        <begin position="61"/>
        <end position="81"/>
    </location>
</feature>
<feature type="transmembrane region" description="Helical" evidence="9">
    <location>
        <begin position="121"/>
        <end position="143"/>
    </location>
</feature>
<evidence type="ECO:0000313" key="11">
    <source>
        <dbReference type="Proteomes" id="UP000007364"/>
    </source>
</evidence>
<dbReference type="AlphaFoldDB" id="K2PQY4"/>
<reference evidence="10 11" key="1">
    <citation type="journal article" date="2012" name="J. Bacteriol.">
        <title>Genome Sequence of Galbibacter marinum Type Strain ck-I2-15.</title>
        <authorList>
            <person name="Lai Q."/>
            <person name="Li C."/>
            <person name="Shao Z."/>
        </authorList>
    </citation>
    <scope>NUCLEOTIDE SEQUENCE [LARGE SCALE GENOMIC DNA]</scope>
    <source>
        <strain evidence="11">ck-I2-15</strain>
    </source>
</reference>
<dbReference type="PANTHER" id="PTHR30574:SF1">
    <property type="entry name" value="SULPHUR TRANSPORT DOMAIN-CONTAINING PROTEIN"/>
    <property type="match status" value="1"/>
</dbReference>
<dbReference type="OrthoDB" id="9814020at2"/>
<dbReference type="PANTHER" id="PTHR30574">
    <property type="entry name" value="INNER MEMBRANE PROTEIN YEDE"/>
    <property type="match status" value="1"/>
</dbReference>
<sequence>MELILQPWPWYVSGPLLALVMYLLVYFGKTFGVSSNLRTLCSIAGAGKYTDFFGFDWKSQLWNLMVVSGAILGGYIAYFYLSDHSLIQLSNNTVVALQEFGFDNIGETLVPMEIFSMEAVFSLKGLLILIPGGFLVGFGTRYAGGCTSGHAITGLSNLQLPSLLAVVGFFIGGLIMTHLILPFLF</sequence>
<organism evidence="10 11">
    <name type="scientific">Galbibacter marinus</name>
    <dbReference type="NCBI Taxonomy" id="555500"/>
    <lineage>
        <taxon>Bacteria</taxon>
        <taxon>Pseudomonadati</taxon>
        <taxon>Bacteroidota</taxon>
        <taxon>Flavobacteriia</taxon>
        <taxon>Flavobacteriales</taxon>
        <taxon>Flavobacteriaceae</taxon>
        <taxon>Galbibacter</taxon>
    </lineage>
</organism>
<gene>
    <name evidence="10" type="ORF">I215_09551</name>
</gene>
<evidence type="ECO:0000256" key="2">
    <source>
        <dbReference type="ARBA" id="ARBA00022448"/>
    </source>
</evidence>
<dbReference type="Pfam" id="PF04143">
    <property type="entry name" value="Sulf_transp"/>
    <property type="match status" value="1"/>
</dbReference>
<evidence type="ECO:0000256" key="3">
    <source>
        <dbReference type="ARBA" id="ARBA00022475"/>
    </source>
</evidence>
<protein>
    <submittedName>
        <fullName evidence="10">Uncharacterized protein</fullName>
    </submittedName>
</protein>